<evidence type="ECO:0000256" key="4">
    <source>
        <dbReference type="ARBA" id="ARBA00022989"/>
    </source>
</evidence>
<feature type="transmembrane region" description="Helical" evidence="6">
    <location>
        <begin position="44"/>
        <end position="70"/>
    </location>
</feature>
<evidence type="ECO:0000256" key="2">
    <source>
        <dbReference type="ARBA" id="ARBA00022475"/>
    </source>
</evidence>
<keyword evidence="5 6" id="KW-0472">Membrane</keyword>
<dbReference type="RefSeq" id="WP_026801261.1">
    <property type="nucleotide sequence ID" value="NZ_AULI01000014.1"/>
</dbReference>
<evidence type="ECO:0000259" key="7">
    <source>
        <dbReference type="Pfam" id="PF09335"/>
    </source>
</evidence>
<keyword evidence="3 6" id="KW-0812">Transmembrane</keyword>
<dbReference type="PANTHER" id="PTHR12677:SF59">
    <property type="entry name" value="GOLGI APPARATUS MEMBRANE PROTEIN TVP38-RELATED"/>
    <property type="match status" value="1"/>
</dbReference>
<feature type="transmembrane region" description="Helical" evidence="6">
    <location>
        <begin position="82"/>
        <end position="102"/>
    </location>
</feature>
<evidence type="ECO:0000256" key="1">
    <source>
        <dbReference type="ARBA" id="ARBA00004651"/>
    </source>
</evidence>
<dbReference type="AlphaFoldDB" id="A0A0A5GBJ8"/>
<evidence type="ECO:0000313" key="8">
    <source>
        <dbReference type="EMBL" id="KGX90536.1"/>
    </source>
</evidence>
<gene>
    <name evidence="8" type="ORF">N781_07005</name>
</gene>
<feature type="transmembrane region" description="Helical" evidence="6">
    <location>
        <begin position="126"/>
        <end position="146"/>
    </location>
</feature>
<dbReference type="GO" id="GO:0005886">
    <property type="term" value="C:plasma membrane"/>
    <property type="evidence" value="ECO:0007669"/>
    <property type="project" value="UniProtKB-SubCell"/>
</dbReference>
<proteinExistence type="inferred from homology"/>
<dbReference type="Proteomes" id="UP000030528">
    <property type="component" value="Unassembled WGS sequence"/>
</dbReference>
<protein>
    <recommendedName>
        <fullName evidence="6">TVP38/TMEM64 family membrane protein</fullName>
    </recommendedName>
</protein>
<feature type="transmembrane region" description="Helical" evidence="6">
    <location>
        <begin position="158"/>
        <end position="179"/>
    </location>
</feature>
<keyword evidence="2 6" id="KW-1003">Cell membrane</keyword>
<evidence type="ECO:0000256" key="5">
    <source>
        <dbReference type="ARBA" id="ARBA00023136"/>
    </source>
</evidence>
<keyword evidence="9" id="KW-1185">Reference proteome</keyword>
<comment type="caution">
    <text evidence="8">The sequence shown here is derived from an EMBL/GenBank/DDBJ whole genome shotgun (WGS) entry which is preliminary data.</text>
</comment>
<sequence>MKQKKNWIKAALVLIIFLGLAYFVRFELNIGGQEIKEFILSFGWWAPFIFFLIYTIGPIVFFPTSVLSLAAGLAFGFWPGVLYIWFGATGAAATGYIMARFFGDSVLRFQNVSWSQQIYKQVEKRGFLYVLILRLIPLVGFDILSYISGIARVRFGPFLLATFIGMLPGTIAYAFLGSSLGTGNITYILIAVGIFLLLILITYLFRARVKRFLGISQEGGN</sequence>
<dbReference type="Pfam" id="PF09335">
    <property type="entry name" value="VTT_dom"/>
    <property type="match status" value="1"/>
</dbReference>
<dbReference type="InterPro" id="IPR032816">
    <property type="entry name" value="VTT_dom"/>
</dbReference>
<dbReference type="eggNOG" id="COG0398">
    <property type="taxonomic scope" value="Bacteria"/>
</dbReference>
<dbReference type="EMBL" id="AVPE01000014">
    <property type="protein sequence ID" value="KGX90536.1"/>
    <property type="molecule type" value="Genomic_DNA"/>
</dbReference>
<feature type="transmembrane region" description="Helical" evidence="6">
    <location>
        <begin position="7"/>
        <end position="24"/>
    </location>
</feature>
<evidence type="ECO:0000256" key="3">
    <source>
        <dbReference type="ARBA" id="ARBA00022692"/>
    </source>
</evidence>
<comment type="similarity">
    <text evidence="6">Belongs to the TVP38/TMEM64 family.</text>
</comment>
<dbReference type="OrthoDB" id="9812980at2"/>
<dbReference type="InterPro" id="IPR015414">
    <property type="entry name" value="TMEM64"/>
</dbReference>
<comment type="subcellular location">
    <subcellularLocation>
        <location evidence="1 6">Cell membrane</location>
        <topology evidence="1 6">Multi-pass membrane protein</topology>
    </subcellularLocation>
</comment>
<name>A0A0A5GBJ8_9BACI</name>
<accession>A0A0A5GBJ8</accession>
<dbReference type="PANTHER" id="PTHR12677">
    <property type="entry name" value="GOLGI APPARATUS MEMBRANE PROTEIN TVP38-RELATED"/>
    <property type="match status" value="1"/>
</dbReference>
<dbReference type="STRING" id="1385510.GCA_000425205_03002"/>
<feature type="transmembrane region" description="Helical" evidence="6">
    <location>
        <begin position="185"/>
        <end position="205"/>
    </location>
</feature>
<evidence type="ECO:0000313" key="9">
    <source>
        <dbReference type="Proteomes" id="UP000030528"/>
    </source>
</evidence>
<keyword evidence="4 6" id="KW-1133">Transmembrane helix</keyword>
<reference evidence="8 9" key="1">
    <citation type="submission" date="2013-08" db="EMBL/GenBank/DDBJ databases">
        <authorList>
            <person name="Huang J."/>
            <person name="Wang G."/>
        </authorList>
    </citation>
    <scope>NUCLEOTIDE SEQUENCE [LARGE SCALE GENOMIC DNA]</scope>
    <source>
        <strain evidence="8 9">JSM 076056</strain>
    </source>
</reference>
<organism evidence="8 9">
    <name type="scientific">Pontibacillus halophilus JSM 076056 = DSM 19796</name>
    <dbReference type="NCBI Taxonomy" id="1385510"/>
    <lineage>
        <taxon>Bacteria</taxon>
        <taxon>Bacillati</taxon>
        <taxon>Bacillota</taxon>
        <taxon>Bacilli</taxon>
        <taxon>Bacillales</taxon>
        <taxon>Bacillaceae</taxon>
        <taxon>Pontibacillus</taxon>
    </lineage>
</organism>
<feature type="domain" description="VTT" evidence="7">
    <location>
        <begin position="62"/>
        <end position="178"/>
    </location>
</feature>
<evidence type="ECO:0000256" key="6">
    <source>
        <dbReference type="RuleBase" id="RU366058"/>
    </source>
</evidence>